<accession>A0A967ARW2</accession>
<evidence type="ECO:0008006" key="4">
    <source>
        <dbReference type="Google" id="ProtNLM"/>
    </source>
</evidence>
<dbReference type="RefSeq" id="WP_152573446.1">
    <property type="nucleotide sequence ID" value="NZ_VIKU02000001.1"/>
</dbReference>
<keyword evidence="1" id="KW-0732">Signal</keyword>
<keyword evidence="3" id="KW-1185">Reference proteome</keyword>
<dbReference type="AlphaFoldDB" id="A0A967ARW2"/>
<evidence type="ECO:0000256" key="1">
    <source>
        <dbReference type="SAM" id="SignalP"/>
    </source>
</evidence>
<reference evidence="2" key="1">
    <citation type="submission" date="2019-07" db="EMBL/GenBank/DDBJ databases">
        <authorList>
            <person name="De-Chao Zhang Q."/>
        </authorList>
    </citation>
    <scope>NUCLEOTIDE SEQUENCE</scope>
    <source>
        <strain evidence="2">TP-CH-4</strain>
    </source>
</reference>
<proteinExistence type="predicted"/>
<evidence type="ECO:0000313" key="2">
    <source>
        <dbReference type="EMBL" id="NHF58989.1"/>
    </source>
</evidence>
<comment type="caution">
    <text evidence="2">The sequence shown here is derived from an EMBL/GenBank/DDBJ whole genome shotgun (WGS) entry which is preliminary data.</text>
</comment>
<organism evidence="2 3">
    <name type="scientific">Pelagihabitans pacificus</name>
    <dbReference type="NCBI Taxonomy" id="2696054"/>
    <lineage>
        <taxon>Bacteria</taxon>
        <taxon>Pseudomonadati</taxon>
        <taxon>Bacteroidota</taxon>
        <taxon>Flavobacteriia</taxon>
        <taxon>Flavobacteriales</taxon>
        <taxon>Flavobacteriaceae</taxon>
        <taxon>Pelagihabitans</taxon>
    </lineage>
</organism>
<protein>
    <recommendedName>
        <fullName evidence="4">BZIP transcription factor</fullName>
    </recommendedName>
</protein>
<evidence type="ECO:0000313" key="3">
    <source>
        <dbReference type="Proteomes" id="UP000707206"/>
    </source>
</evidence>
<feature type="chain" id="PRO_5036987241" description="BZIP transcription factor" evidence="1">
    <location>
        <begin position="22"/>
        <end position="316"/>
    </location>
</feature>
<dbReference type="Proteomes" id="UP000707206">
    <property type="component" value="Unassembled WGS sequence"/>
</dbReference>
<reference evidence="2" key="2">
    <citation type="submission" date="2020-03" db="EMBL/GenBank/DDBJ databases">
        <title>Flavobacteriaceae bacterium strain TP-CH-4, a member of the family Flavobacteriaceae isolated from a deep-sea seamount.</title>
        <authorList>
            <person name="Zhang D.-C."/>
        </authorList>
    </citation>
    <scope>NUCLEOTIDE SEQUENCE</scope>
    <source>
        <strain evidence="2">TP-CH-4</strain>
    </source>
</reference>
<name>A0A967ARW2_9FLAO</name>
<sequence length="316" mass="33959">MPRTRTINVFFCLFSFFLANAQTNSTNVGANSGTQGDNNTLVGFRSGQVTTANNNSFLGAFSGRQNIDGQNNTFVGHNAGRNNVSGNNNLFIGQGAGRNLVDGNRNVFLGPNAGNDASGSRNVFIGFQAGSSETGNNMLIINNNDANTPLVYGNFGSGQLAINTTTMPAGTALTVGGNALVDGALTTNGKLSIGTTIDDPDYQLTVKGAIHVQEVKVDLLGAIAPDYVFYEDYDLNTLQEVADFIAKEGHLPNIPSAKEMEEVGLHLKEMNLKLLEKIEELTLYLIDQNKTLEEQKITNGKLHKRLQKLESILVKE</sequence>
<dbReference type="EMBL" id="VIKU02000001">
    <property type="protein sequence ID" value="NHF58989.1"/>
    <property type="molecule type" value="Genomic_DNA"/>
</dbReference>
<feature type="signal peptide" evidence="1">
    <location>
        <begin position="1"/>
        <end position="21"/>
    </location>
</feature>
<gene>
    <name evidence="2" type="ORF">FK220_006540</name>
</gene>